<comment type="caution">
    <text evidence="4">The sequence shown here is derived from an EMBL/GenBank/DDBJ whole genome shotgun (WGS) entry which is preliminary data.</text>
</comment>
<sequence>MPIKISPWMKEMSWNFAYMTKVAKGDKKPVKDRDKRKKNYSRSSRCDSSLFIYRQGSEVSYLLVYVDDIILTASSTSLLQQIISSLHSEFDMTDLKELTYFLGISAVLHSTGLFLSQRQYASQLLERAHMANCNPSWTPVDTECKLSPEGVRVQDPTLYRSQYLTFTRRVLGSSTVSIMYTFLKYHRLADCKFNYNEMLDIKGDTFVHLLTTQAQIRKITNYSLEDIDELKKAKTRLLLCEASAVVTVKGFHLLGITQNIIMDQSAGLRMFGSDTIKLDRMDGMNFTRWKEKMKFLLTAFKVYYVLDGPPTGVMTEEEERKREQDETLCRGYILSTLTDRLYDLYTPMTSAREIWNSLEEKYTAEKEGADKFITFKFFEFAMEDNVSILDQVHEFLILVSKFKNLNIEIPEKLLVGAIITKLPSSWHNYRKKLMHTSEDFTLDQIQKHLRIEEETRVREKNLNGASSSKVNYVDSGKNNKGNDKKRKGTWNSSKNNKKDKKPLSEKDESDNAVEQVNTTEITAVVSEMSIGMIQELHMASVTTTDDWWYNSGATTHVCNNRDLFKTYKESGNGHEVMMGDNHTSKVIGSGNVDIQFTSGKKLTLMNVLHVPNIRRNLVYGFKLCKSGVKAVIESDKVIMSKANVFVGKAYACDGIYTYVYLLKSKDQAFETFKIYKAEVENQRGKKIQILRSDRGGEYFSTEFSSYCESHGLIHQRTTPYTPQQNGAAERKNRVLQDMINAMLVSANLLKNLWGEALLYSMSSYYKVPLPNTSKLGPRGLKSVFVGYAKDSKSYRCLDLDSNVIVESRDVDFFENKFRHDSTSTNEIVTQIPQDISGPNLNSNNKRNMAESSSAPRRSERARKERNLDPDFIDSQAIIFLVEGDNENNVINKIPVLLNVEDAPKTYKEAITSRNSAFWKEAIDDEMDSLVSNNTWELSDLPPGSKAIGCRWVFRIKYHTDGSIQTFKARLVIQGFSQIQGVDYFDTYASVARITSIRVLFALALIYNLPIHQIDVKTAFLNGDLDEEVYMKQPEGFVLPGHENKVCKLKKSLYGLKQAPKQWHDKFDMSVLSNGFTHNSSDRCIYSKFTKDYGVILCLYVDDILIVGTNIEGINETKKFLSSCFQMKDMNEVDTILGIKVKRHSVGYVLNQCHYIDKIIDKFQHLNIEEANTPYESSCKLVENNGRAFAQIEYASAIGCLMYATHCTRPDIAYAVCKLSRYTSNPSQDHWKAIGRIFGYLKRTRQLALYYDHFPAVLEGYSDSSWITSSSDSKSTTGCIFTLGGGAVCWGSKKQTCITHSTLEAKFLALAAAGKEAEWLRNMLLDIEL</sequence>
<accession>A0ABQ5F1T0</accession>
<dbReference type="Gene3D" id="3.30.420.10">
    <property type="entry name" value="Ribonuclease H-like superfamily/Ribonuclease H"/>
    <property type="match status" value="1"/>
</dbReference>
<feature type="compositionally biased region" description="Polar residues" evidence="2">
    <location>
        <begin position="833"/>
        <end position="846"/>
    </location>
</feature>
<dbReference type="SUPFAM" id="SSF56672">
    <property type="entry name" value="DNA/RNA polymerases"/>
    <property type="match status" value="1"/>
</dbReference>
<dbReference type="InterPro" id="IPR012337">
    <property type="entry name" value="RNaseH-like_sf"/>
</dbReference>
<reference evidence="4" key="1">
    <citation type="journal article" date="2022" name="Int. J. Mol. Sci.">
        <title>Draft Genome of Tanacetum Coccineum: Genomic Comparison of Closely Related Tanacetum-Family Plants.</title>
        <authorList>
            <person name="Yamashiro T."/>
            <person name="Shiraishi A."/>
            <person name="Nakayama K."/>
            <person name="Satake H."/>
        </authorList>
    </citation>
    <scope>NUCLEOTIDE SEQUENCE</scope>
</reference>
<keyword evidence="1" id="KW-0064">Aspartyl protease</keyword>
<name>A0ABQ5F1T0_9ASTR</name>
<keyword evidence="5" id="KW-1185">Reference proteome</keyword>
<gene>
    <name evidence="4" type="ORF">Tco_0991736</name>
</gene>
<dbReference type="InterPro" id="IPR013103">
    <property type="entry name" value="RVT_2"/>
</dbReference>
<dbReference type="PROSITE" id="PS50994">
    <property type="entry name" value="INTEGRASE"/>
    <property type="match status" value="1"/>
</dbReference>
<protein>
    <submittedName>
        <fullName evidence="4">Retrovirus-related pol polyprotein from transposon TNT 1-94</fullName>
    </submittedName>
</protein>
<dbReference type="Pfam" id="PF07727">
    <property type="entry name" value="RVT_2"/>
    <property type="match status" value="2"/>
</dbReference>
<dbReference type="CDD" id="cd09272">
    <property type="entry name" value="RNase_HI_RT_Ty1"/>
    <property type="match status" value="1"/>
</dbReference>
<reference evidence="4" key="2">
    <citation type="submission" date="2022-01" db="EMBL/GenBank/DDBJ databases">
        <authorList>
            <person name="Yamashiro T."/>
            <person name="Shiraishi A."/>
            <person name="Satake H."/>
            <person name="Nakayama K."/>
        </authorList>
    </citation>
    <scope>NUCLEOTIDE SEQUENCE</scope>
</reference>
<dbReference type="Pfam" id="PF25597">
    <property type="entry name" value="SH3_retrovirus"/>
    <property type="match status" value="1"/>
</dbReference>
<evidence type="ECO:0000256" key="2">
    <source>
        <dbReference type="SAM" id="MobiDB-lite"/>
    </source>
</evidence>
<dbReference type="EMBL" id="BQNB010016867">
    <property type="protein sequence ID" value="GJT56682.1"/>
    <property type="molecule type" value="Genomic_DNA"/>
</dbReference>
<dbReference type="Pfam" id="PF22936">
    <property type="entry name" value="Pol_BBD"/>
    <property type="match status" value="1"/>
</dbReference>
<keyword evidence="1" id="KW-0645">Protease</keyword>
<dbReference type="InterPro" id="IPR054722">
    <property type="entry name" value="PolX-like_BBD"/>
</dbReference>
<feature type="region of interest" description="Disordered" evidence="2">
    <location>
        <begin position="833"/>
        <end position="866"/>
    </location>
</feature>
<keyword evidence="1" id="KW-0378">Hydrolase</keyword>
<dbReference type="InterPro" id="IPR043502">
    <property type="entry name" value="DNA/RNA_pol_sf"/>
</dbReference>
<dbReference type="SUPFAM" id="SSF53098">
    <property type="entry name" value="Ribonuclease H-like"/>
    <property type="match status" value="1"/>
</dbReference>
<evidence type="ECO:0000256" key="1">
    <source>
        <dbReference type="ARBA" id="ARBA00022750"/>
    </source>
</evidence>
<dbReference type="Pfam" id="PF14223">
    <property type="entry name" value="Retrotran_gag_2"/>
    <property type="match status" value="1"/>
</dbReference>
<dbReference type="InterPro" id="IPR036397">
    <property type="entry name" value="RNaseH_sf"/>
</dbReference>
<evidence type="ECO:0000313" key="5">
    <source>
        <dbReference type="Proteomes" id="UP001151760"/>
    </source>
</evidence>
<evidence type="ECO:0000313" key="4">
    <source>
        <dbReference type="EMBL" id="GJT56682.1"/>
    </source>
</evidence>
<proteinExistence type="predicted"/>
<dbReference type="InterPro" id="IPR001584">
    <property type="entry name" value="Integrase_cat-core"/>
</dbReference>
<feature type="compositionally biased region" description="Basic and acidic residues" evidence="2">
    <location>
        <begin position="856"/>
        <end position="866"/>
    </location>
</feature>
<dbReference type="PANTHER" id="PTHR47592:SF31">
    <property type="entry name" value="ZINC FINGER, CCHC-TYPE-RELATED"/>
    <property type="match status" value="1"/>
</dbReference>
<organism evidence="4 5">
    <name type="scientific">Tanacetum coccineum</name>
    <dbReference type="NCBI Taxonomy" id="301880"/>
    <lineage>
        <taxon>Eukaryota</taxon>
        <taxon>Viridiplantae</taxon>
        <taxon>Streptophyta</taxon>
        <taxon>Embryophyta</taxon>
        <taxon>Tracheophyta</taxon>
        <taxon>Spermatophyta</taxon>
        <taxon>Magnoliopsida</taxon>
        <taxon>eudicotyledons</taxon>
        <taxon>Gunneridae</taxon>
        <taxon>Pentapetalae</taxon>
        <taxon>asterids</taxon>
        <taxon>campanulids</taxon>
        <taxon>Asterales</taxon>
        <taxon>Asteraceae</taxon>
        <taxon>Asteroideae</taxon>
        <taxon>Anthemideae</taxon>
        <taxon>Anthemidinae</taxon>
        <taxon>Tanacetum</taxon>
    </lineage>
</organism>
<feature type="domain" description="Integrase catalytic" evidence="3">
    <location>
        <begin position="607"/>
        <end position="785"/>
    </location>
</feature>
<feature type="region of interest" description="Disordered" evidence="2">
    <location>
        <begin position="460"/>
        <end position="514"/>
    </location>
</feature>
<evidence type="ECO:0000259" key="3">
    <source>
        <dbReference type="PROSITE" id="PS50994"/>
    </source>
</evidence>
<dbReference type="Proteomes" id="UP001151760">
    <property type="component" value="Unassembled WGS sequence"/>
</dbReference>
<dbReference type="PANTHER" id="PTHR47592">
    <property type="entry name" value="PBF68 PROTEIN"/>
    <property type="match status" value="1"/>
</dbReference>
<dbReference type="InterPro" id="IPR057670">
    <property type="entry name" value="SH3_retrovirus"/>
</dbReference>